<dbReference type="PANTHER" id="PTHR36510:SF1">
    <property type="entry name" value="GLUTAMATE--CYSTEINE LIGASE 2-RELATED"/>
    <property type="match status" value="1"/>
</dbReference>
<dbReference type="OrthoDB" id="9769628at2"/>
<dbReference type="InterPro" id="IPR006336">
    <property type="entry name" value="GCS2"/>
</dbReference>
<evidence type="ECO:0000313" key="6">
    <source>
        <dbReference type="EMBL" id="APT91413.1"/>
    </source>
</evidence>
<keyword evidence="1 5" id="KW-0436">Ligase</keyword>
<organism evidence="6 7">
    <name type="scientific">Corynebacterium sphenisci DSM 44792</name>
    <dbReference type="NCBI Taxonomy" id="1437874"/>
    <lineage>
        <taxon>Bacteria</taxon>
        <taxon>Bacillati</taxon>
        <taxon>Actinomycetota</taxon>
        <taxon>Actinomycetes</taxon>
        <taxon>Mycobacteriales</taxon>
        <taxon>Corynebacteriaceae</taxon>
        <taxon>Corynebacterium</taxon>
    </lineage>
</organism>
<dbReference type="Proteomes" id="UP000185469">
    <property type="component" value="Chromosome"/>
</dbReference>
<reference evidence="6 7" key="1">
    <citation type="submission" date="2014-08" db="EMBL/GenBank/DDBJ databases">
        <title>Complete genome sequence of Corynebacterium sphenisci CECT 5990(T) (=DSM 44792(T)), isolated from healthy wild penguins.</title>
        <authorList>
            <person name="Ruckert C."/>
            <person name="Albersmeier A."/>
            <person name="Winkler A."/>
            <person name="Kalinowski J."/>
        </authorList>
    </citation>
    <scope>NUCLEOTIDE SEQUENCE [LARGE SCALE GENOMIC DNA]</scope>
    <source>
        <strain evidence="6 7">DSM 44792</strain>
    </source>
</reference>
<dbReference type="InterPro" id="IPR011793">
    <property type="entry name" value="YbdK"/>
</dbReference>
<sequence length="397" mass="44159">MTEIFAGSPRPTLGVEWEVVFVDRATRDTVPCAPEVLETIAADHPDHGIQREFLANTVELVTGICADVPEAVADLGGRLRMVQAAADIHGVDVWSSGSHPYTRGTDQVISEKPAHQEILKRTQWWGRQMLIWGIHVHVGIRSAERVWPIINAIQVRLPHLLALSCSSPAWNGEDMGYASNRSLLYQQLPTAGLPPDIGTWDQWCSYMHDQATSGVINHTRSMHLDIRPAAKLGTIEVRISDSTSNLRELSAIVALTHALVVHYDRMLDRGEELPRIQPWHTEENKWRAARYGMEALIIVDRDTRERWVTEDLADLLEELRPVARELNCATELERVWEIVESGAGYERQRRAAVAAGALPPLATEPRVREVEAALGGSPWAAAVDLGVREMAAGRPLP</sequence>
<keyword evidence="7" id="KW-1185">Reference proteome</keyword>
<dbReference type="GO" id="GO:0004357">
    <property type="term" value="F:glutamate-cysteine ligase activity"/>
    <property type="evidence" value="ECO:0007669"/>
    <property type="project" value="UniProtKB-EC"/>
</dbReference>
<dbReference type="PANTHER" id="PTHR36510">
    <property type="entry name" value="GLUTAMATE--CYSTEINE LIGASE 2-RELATED"/>
    <property type="match status" value="1"/>
</dbReference>
<comment type="function">
    <text evidence="5">ATP-dependent carboxylate-amine ligase which exhibits weak glutamate--cysteine ligase activity.</text>
</comment>
<evidence type="ECO:0000256" key="5">
    <source>
        <dbReference type="HAMAP-Rule" id="MF_01609"/>
    </source>
</evidence>
<dbReference type="AlphaFoldDB" id="A0A1L7D041"/>
<dbReference type="NCBIfam" id="NF010044">
    <property type="entry name" value="PRK13517.1-4"/>
    <property type="match status" value="1"/>
</dbReference>
<dbReference type="InterPro" id="IPR014746">
    <property type="entry name" value="Gln_synth/guanido_kin_cat_dom"/>
</dbReference>
<dbReference type="GO" id="GO:0005524">
    <property type="term" value="F:ATP binding"/>
    <property type="evidence" value="ECO:0007669"/>
    <property type="project" value="UniProtKB-KW"/>
</dbReference>
<dbReference type="GO" id="GO:0042398">
    <property type="term" value="P:modified amino acid biosynthetic process"/>
    <property type="evidence" value="ECO:0007669"/>
    <property type="project" value="InterPro"/>
</dbReference>
<evidence type="ECO:0000256" key="3">
    <source>
        <dbReference type="ARBA" id="ARBA00022840"/>
    </source>
</evidence>
<evidence type="ECO:0000313" key="7">
    <source>
        <dbReference type="Proteomes" id="UP000185469"/>
    </source>
</evidence>
<dbReference type="EMBL" id="CP009248">
    <property type="protein sequence ID" value="APT91413.1"/>
    <property type="molecule type" value="Genomic_DNA"/>
</dbReference>
<evidence type="ECO:0000256" key="1">
    <source>
        <dbReference type="ARBA" id="ARBA00022598"/>
    </source>
</evidence>
<name>A0A1L7D041_9CORY</name>
<dbReference type="STRING" id="1437874.CSPHI_10945"/>
<dbReference type="NCBIfam" id="NF010042">
    <property type="entry name" value="PRK13517.1-2"/>
    <property type="match status" value="1"/>
</dbReference>
<dbReference type="SUPFAM" id="SSF55931">
    <property type="entry name" value="Glutamine synthetase/guanido kinase"/>
    <property type="match status" value="1"/>
</dbReference>
<keyword evidence="3 5" id="KW-0067">ATP-binding</keyword>
<dbReference type="HAMAP" id="MF_01609">
    <property type="entry name" value="Glu_cys_ligase_2"/>
    <property type="match status" value="1"/>
</dbReference>
<protein>
    <recommendedName>
        <fullName evidence="5">Putative glutamate--cysteine ligase 2</fullName>
        <ecNumber evidence="5">6.3.2.2</ecNumber>
    </recommendedName>
    <alternativeName>
        <fullName evidence="5">Gamma-glutamylcysteine synthetase 2</fullName>
        <shortName evidence="5">GCS 2</shortName>
        <shortName evidence="5">Gamma-GCS 2</shortName>
    </alternativeName>
</protein>
<dbReference type="KEGG" id="csph:CSPHI_10945"/>
<comment type="catalytic activity">
    <reaction evidence="4 5">
        <text>L-cysteine + L-glutamate + ATP = gamma-L-glutamyl-L-cysteine + ADP + phosphate + H(+)</text>
        <dbReference type="Rhea" id="RHEA:13285"/>
        <dbReference type="ChEBI" id="CHEBI:15378"/>
        <dbReference type="ChEBI" id="CHEBI:29985"/>
        <dbReference type="ChEBI" id="CHEBI:30616"/>
        <dbReference type="ChEBI" id="CHEBI:35235"/>
        <dbReference type="ChEBI" id="CHEBI:43474"/>
        <dbReference type="ChEBI" id="CHEBI:58173"/>
        <dbReference type="ChEBI" id="CHEBI:456216"/>
        <dbReference type="EC" id="6.3.2.2"/>
    </reaction>
</comment>
<evidence type="ECO:0000256" key="2">
    <source>
        <dbReference type="ARBA" id="ARBA00022741"/>
    </source>
</evidence>
<dbReference type="Pfam" id="PF04107">
    <property type="entry name" value="GCS2"/>
    <property type="match status" value="1"/>
</dbReference>
<dbReference type="NCBIfam" id="TIGR02050">
    <property type="entry name" value="gshA_cyan_rel"/>
    <property type="match status" value="1"/>
</dbReference>
<comment type="similarity">
    <text evidence="5">Belongs to the glutamate--cysteine ligase type 2 family. YbdK subfamily.</text>
</comment>
<dbReference type="Gene3D" id="3.30.590.20">
    <property type="match status" value="1"/>
</dbReference>
<evidence type="ECO:0000256" key="4">
    <source>
        <dbReference type="ARBA" id="ARBA00048819"/>
    </source>
</evidence>
<dbReference type="RefSeq" id="WP_075693163.1">
    <property type="nucleotide sequence ID" value="NZ_CP009248.1"/>
</dbReference>
<accession>A0A1L7D041</accession>
<keyword evidence="2 5" id="KW-0547">Nucleotide-binding</keyword>
<dbReference type="InterPro" id="IPR050141">
    <property type="entry name" value="GCL_type2/YbdK_subfam"/>
</dbReference>
<gene>
    <name evidence="6" type="ORF">CSPHI_10945</name>
</gene>
<proteinExistence type="inferred from homology"/>
<dbReference type="EC" id="6.3.2.2" evidence="5"/>